<reference evidence="4" key="1">
    <citation type="submission" date="2022-10" db="EMBL/GenBank/DDBJ databases">
        <authorList>
            <person name="Yu W.X."/>
        </authorList>
    </citation>
    <scope>NUCLEOTIDE SEQUENCE</scope>
    <source>
        <strain evidence="4">AAT</strain>
    </source>
</reference>
<feature type="domain" description="Ferritin/DPS" evidence="3">
    <location>
        <begin position="24"/>
        <end position="162"/>
    </location>
</feature>
<dbReference type="SUPFAM" id="SSF47240">
    <property type="entry name" value="Ferritin-like"/>
    <property type="match status" value="1"/>
</dbReference>
<proteinExistence type="inferred from homology"/>
<evidence type="ECO:0000313" key="4">
    <source>
        <dbReference type="EMBL" id="MCW3784896.1"/>
    </source>
</evidence>
<keyword evidence="5" id="KW-1185">Reference proteome</keyword>
<dbReference type="AlphaFoldDB" id="A0AAE3M127"/>
<dbReference type="InterPro" id="IPR002177">
    <property type="entry name" value="DPS_DNA-bd"/>
</dbReference>
<evidence type="ECO:0000256" key="2">
    <source>
        <dbReference type="RuleBase" id="RU003875"/>
    </source>
</evidence>
<name>A0AAE3M127_9BACT</name>
<accession>A0AAE3M127</accession>
<dbReference type="GO" id="GO:0016722">
    <property type="term" value="F:oxidoreductase activity, acting on metal ions"/>
    <property type="evidence" value="ECO:0007669"/>
    <property type="project" value="InterPro"/>
</dbReference>
<dbReference type="Gene3D" id="1.20.1260.10">
    <property type="match status" value="1"/>
</dbReference>
<dbReference type="PROSITE" id="PS00818">
    <property type="entry name" value="DPS_1"/>
    <property type="match status" value="1"/>
</dbReference>
<dbReference type="InterPro" id="IPR012347">
    <property type="entry name" value="Ferritin-like"/>
</dbReference>
<dbReference type="InterPro" id="IPR008331">
    <property type="entry name" value="Ferritin_DPS_dom"/>
</dbReference>
<dbReference type="PROSITE" id="PS00819">
    <property type="entry name" value="DPS_2"/>
    <property type="match status" value="1"/>
</dbReference>
<dbReference type="PRINTS" id="PR01346">
    <property type="entry name" value="HELNAPAPROT"/>
</dbReference>
<dbReference type="PANTHER" id="PTHR42932:SF1">
    <property type="entry name" value="GENERAL STRESS PROTEIN 20U"/>
    <property type="match status" value="1"/>
</dbReference>
<dbReference type="InterPro" id="IPR009078">
    <property type="entry name" value="Ferritin-like_SF"/>
</dbReference>
<dbReference type="CDD" id="cd01043">
    <property type="entry name" value="DPS"/>
    <property type="match status" value="1"/>
</dbReference>
<evidence type="ECO:0000259" key="3">
    <source>
        <dbReference type="Pfam" id="PF00210"/>
    </source>
</evidence>
<dbReference type="PIRSF" id="PIRSF005900">
    <property type="entry name" value="Dps"/>
    <property type="match status" value="1"/>
</dbReference>
<evidence type="ECO:0000313" key="5">
    <source>
        <dbReference type="Proteomes" id="UP001209229"/>
    </source>
</evidence>
<comment type="similarity">
    <text evidence="1 2">Belongs to the Dps family.</text>
</comment>
<protein>
    <submittedName>
        <fullName evidence="4">DNA starvation/stationary phase protection protein</fullName>
    </submittedName>
</protein>
<dbReference type="Pfam" id="PF00210">
    <property type="entry name" value="Ferritin"/>
    <property type="match status" value="1"/>
</dbReference>
<sequence length="165" mass="18986">METLTKTYSKLGFTGLDTAELVKSMNNVIANYHVFYQKLRNYHWNVMGPDFFDLHQKFEELYTAAVNNIDEIAERIRVFGQTPMSTLKEYLEISEIKETGYNLTPLEMTRDVLSDIEKLDGLLIKVAEAAKEAGDVATIDLINSMIKSIEKEHWMLTAWLNNSKN</sequence>
<dbReference type="InterPro" id="IPR023188">
    <property type="entry name" value="DPS_DNA-bd_CS"/>
</dbReference>
<evidence type="ECO:0000256" key="1">
    <source>
        <dbReference type="ARBA" id="ARBA00009497"/>
    </source>
</evidence>
<dbReference type="EMBL" id="JAPDPJ010000001">
    <property type="protein sequence ID" value="MCW3784896.1"/>
    <property type="molecule type" value="Genomic_DNA"/>
</dbReference>
<comment type="caution">
    <text evidence="4">The sequence shown here is derived from an EMBL/GenBank/DDBJ whole genome shotgun (WGS) entry which is preliminary data.</text>
</comment>
<dbReference type="Proteomes" id="UP001209229">
    <property type="component" value="Unassembled WGS sequence"/>
</dbReference>
<dbReference type="PANTHER" id="PTHR42932">
    <property type="entry name" value="GENERAL STRESS PROTEIN 20U"/>
    <property type="match status" value="1"/>
</dbReference>
<dbReference type="GO" id="GO:0008199">
    <property type="term" value="F:ferric iron binding"/>
    <property type="evidence" value="ECO:0007669"/>
    <property type="project" value="InterPro"/>
</dbReference>
<dbReference type="RefSeq" id="WP_301188467.1">
    <property type="nucleotide sequence ID" value="NZ_JAPDPJ010000001.1"/>
</dbReference>
<gene>
    <name evidence="4" type="ORF">OM075_00385</name>
</gene>
<organism evidence="4 5">
    <name type="scientific">Plebeiibacterium sediminum</name>
    <dbReference type="NCBI Taxonomy" id="2992112"/>
    <lineage>
        <taxon>Bacteria</taxon>
        <taxon>Pseudomonadati</taxon>
        <taxon>Bacteroidota</taxon>
        <taxon>Bacteroidia</taxon>
        <taxon>Marinilabiliales</taxon>
        <taxon>Marinilabiliaceae</taxon>
        <taxon>Plebeiibacterium</taxon>
    </lineage>
</organism>